<feature type="non-terminal residue" evidence="1">
    <location>
        <position position="1"/>
    </location>
</feature>
<dbReference type="Proteomes" id="UP000601435">
    <property type="component" value="Unassembled WGS sequence"/>
</dbReference>
<proteinExistence type="predicted"/>
<accession>A0A813BSZ9</accession>
<protein>
    <submittedName>
        <fullName evidence="1">Uncharacterized protein</fullName>
    </submittedName>
</protein>
<dbReference type="AlphaFoldDB" id="A0A813BSZ9"/>
<reference evidence="1" key="1">
    <citation type="submission" date="2021-02" db="EMBL/GenBank/DDBJ databases">
        <authorList>
            <person name="Dougan E. K."/>
            <person name="Rhodes N."/>
            <person name="Thang M."/>
            <person name="Chan C."/>
        </authorList>
    </citation>
    <scope>NUCLEOTIDE SEQUENCE</scope>
</reference>
<gene>
    <name evidence="1" type="ORF">SNEC2469_LOCUS31775</name>
</gene>
<sequence length="253" mass="27608">RLQYRVLAVADLGTLEEAIASAEAVILVWDVHHPQPFYAIKDVIKGPDDPETEEADEGTDRVQLCLAVDNGDGSEAVANDQEEVWSWCLEHGYELLQCSLRSDDLQALRYRVEGARQGRPLGLLSDESDGTVIRVLEALECHASWTGLEPKARSTQRTVDEQSRPAVVEQAAGLDAIDDSADPAGRADAEAGKNGYQALEAQDDEFEAAEEFEKLAGEMKDIRSMADHAARKERACEVALRLASTLGIDSDSD</sequence>
<dbReference type="EMBL" id="CAJNJA010078053">
    <property type="protein sequence ID" value="CAE7921489.1"/>
    <property type="molecule type" value="Genomic_DNA"/>
</dbReference>
<dbReference type="OrthoDB" id="447395at2759"/>
<comment type="caution">
    <text evidence="1">The sequence shown here is derived from an EMBL/GenBank/DDBJ whole genome shotgun (WGS) entry which is preliminary data.</text>
</comment>
<name>A0A813BSZ9_9DINO</name>
<keyword evidence="2" id="KW-1185">Reference proteome</keyword>
<organism evidence="1 2">
    <name type="scientific">Symbiodinium necroappetens</name>
    <dbReference type="NCBI Taxonomy" id="1628268"/>
    <lineage>
        <taxon>Eukaryota</taxon>
        <taxon>Sar</taxon>
        <taxon>Alveolata</taxon>
        <taxon>Dinophyceae</taxon>
        <taxon>Suessiales</taxon>
        <taxon>Symbiodiniaceae</taxon>
        <taxon>Symbiodinium</taxon>
    </lineage>
</organism>
<evidence type="ECO:0000313" key="2">
    <source>
        <dbReference type="Proteomes" id="UP000601435"/>
    </source>
</evidence>
<evidence type="ECO:0000313" key="1">
    <source>
        <dbReference type="EMBL" id="CAE7921489.1"/>
    </source>
</evidence>